<dbReference type="Proteomes" id="UP000054561">
    <property type="component" value="Unassembled WGS sequence"/>
</dbReference>
<organism evidence="1 2">
    <name type="scientific">Plasmodium fragile</name>
    <dbReference type="NCBI Taxonomy" id="5857"/>
    <lineage>
        <taxon>Eukaryota</taxon>
        <taxon>Sar</taxon>
        <taxon>Alveolata</taxon>
        <taxon>Apicomplexa</taxon>
        <taxon>Aconoidasida</taxon>
        <taxon>Haemosporida</taxon>
        <taxon>Plasmodiidae</taxon>
        <taxon>Plasmodium</taxon>
        <taxon>Plasmodium (Plasmodium)</taxon>
    </lineage>
</organism>
<dbReference type="RefSeq" id="XP_012336125.1">
    <property type="nucleotide sequence ID" value="XM_012480702.1"/>
</dbReference>
<dbReference type="OMA" id="VIDWYYT"/>
<reference evidence="1 2" key="1">
    <citation type="submission" date="2014-03" db="EMBL/GenBank/DDBJ databases">
        <title>The Genome Sequence of Plasmodium fragile nilgiri.</title>
        <authorList>
            <consortium name="The Broad Institute Genomics Platform"/>
            <consortium name="The Broad Institute Genome Sequencing Center for Infectious Disease"/>
            <person name="Neafsey D."/>
            <person name="Duraisingh M."/>
            <person name="Young S.K."/>
            <person name="Zeng Q."/>
            <person name="Gargeya S."/>
            <person name="Abouelleil A."/>
            <person name="Alvarado L."/>
            <person name="Chapman S.B."/>
            <person name="Gainer-Dewar J."/>
            <person name="Goldberg J."/>
            <person name="Griggs A."/>
            <person name="Gujja S."/>
            <person name="Hansen M."/>
            <person name="Howarth C."/>
            <person name="Imamovic A."/>
            <person name="Larimer J."/>
            <person name="Pearson M."/>
            <person name="Poon T.W."/>
            <person name="Priest M."/>
            <person name="Roberts A."/>
            <person name="Saif S."/>
            <person name="Shea T."/>
            <person name="Sykes S."/>
            <person name="Wortman J."/>
            <person name="Nusbaum C."/>
            <person name="Birren B."/>
        </authorList>
    </citation>
    <scope>NUCLEOTIDE SEQUENCE [LARGE SCALE GENOMIC DNA]</scope>
    <source>
        <strain evidence="2">nilgiri</strain>
    </source>
</reference>
<protein>
    <submittedName>
        <fullName evidence="1">Uncharacterized protein</fullName>
    </submittedName>
</protein>
<dbReference type="GeneID" id="24268393"/>
<proteinExistence type="predicted"/>
<accession>A0A0D9QKG8</accession>
<dbReference type="VEuPathDB" id="PlasmoDB:AK88_03079"/>
<evidence type="ECO:0000313" key="1">
    <source>
        <dbReference type="EMBL" id="KJP87282.1"/>
    </source>
</evidence>
<keyword evidence="2" id="KW-1185">Reference proteome</keyword>
<dbReference type="OrthoDB" id="376780at2759"/>
<dbReference type="AlphaFoldDB" id="A0A0D9QKG8"/>
<name>A0A0D9QKG8_PLAFR</name>
<evidence type="ECO:0000313" key="2">
    <source>
        <dbReference type="Proteomes" id="UP000054561"/>
    </source>
</evidence>
<sequence length="188" mass="21911">MDMIREYYSNCLSACTPEKYVIDQSEIEFSTTGKSSLRLKVIDWYYTTAGSFSFKKGKGHNVGASQNDKQAHLRKLSRMRTRYEHFDRIRVMESFLVASDRETDQEGKWEEFHKKGQLNTCEHTNTNGSTVKFINGTNARNQTERIHVENTFDFALLPEMCAPLNETHLFVKTRKKGRRKKRSKKKVG</sequence>
<gene>
    <name evidence="1" type="ORF">AK88_03079</name>
</gene>
<dbReference type="EMBL" id="KQ001677">
    <property type="protein sequence ID" value="KJP87282.1"/>
    <property type="molecule type" value="Genomic_DNA"/>
</dbReference>